<keyword evidence="3" id="KW-1185">Reference proteome</keyword>
<sequence>MNASRLLEREGTVASSASVTRSDVVSLTEALATRFPVSRALVGDDVFRAMAHAFIESSPPLFPVPMAYGDDFGDFINTFPLPRPVPYLGDMARLEAARTRACHAAEASPLTVVELAAYAPHAWERFWAVLHPSVQIVRSTYPIVSIWEAHIAESPSLVDSSRPEDALVARRELQVEIHRLPHGGAAFVQCLMSKATFREAADKAAVEDPQFDLVTSLSVLLSHHLIVGLNSRAGR</sequence>
<evidence type="ECO:0000259" key="1">
    <source>
        <dbReference type="Pfam" id="PF09836"/>
    </source>
</evidence>
<dbReference type="Pfam" id="PF09836">
    <property type="entry name" value="DUF2063"/>
    <property type="match status" value="1"/>
</dbReference>
<dbReference type="Gene3D" id="1.10.150.690">
    <property type="entry name" value="DUF2063"/>
    <property type="match status" value="1"/>
</dbReference>
<evidence type="ECO:0000313" key="2">
    <source>
        <dbReference type="EMBL" id="KLK93461.1"/>
    </source>
</evidence>
<accession>A0A0H1RF28</accession>
<proteinExistence type="predicted"/>
<evidence type="ECO:0000313" key="3">
    <source>
        <dbReference type="Proteomes" id="UP000035489"/>
    </source>
</evidence>
<dbReference type="InterPro" id="IPR044922">
    <property type="entry name" value="DUF2063_N_sf"/>
</dbReference>
<dbReference type="Proteomes" id="UP000035489">
    <property type="component" value="Unassembled WGS sequence"/>
</dbReference>
<dbReference type="PATRIC" id="fig|1225564.3.peg.2442"/>
<organism evidence="2 3">
    <name type="scientific">Microvirga vignae</name>
    <dbReference type="NCBI Taxonomy" id="1225564"/>
    <lineage>
        <taxon>Bacteria</taxon>
        <taxon>Pseudomonadati</taxon>
        <taxon>Pseudomonadota</taxon>
        <taxon>Alphaproteobacteria</taxon>
        <taxon>Hyphomicrobiales</taxon>
        <taxon>Methylobacteriaceae</taxon>
        <taxon>Microvirga</taxon>
    </lineage>
</organism>
<dbReference type="EMBL" id="LCYG01000020">
    <property type="protein sequence ID" value="KLK93461.1"/>
    <property type="molecule type" value="Genomic_DNA"/>
</dbReference>
<feature type="domain" description="Putative DNA-binding" evidence="1">
    <location>
        <begin position="25"/>
        <end position="76"/>
    </location>
</feature>
<dbReference type="AlphaFoldDB" id="A0A0H1RF28"/>
<dbReference type="STRING" id="1225564.AA309_09105"/>
<protein>
    <recommendedName>
        <fullName evidence="1">Putative DNA-binding domain-containing protein</fullName>
    </recommendedName>
</protein>
<reference evidence="2 3" key="1">
    <citation type="submission" date="2015-05" db="EMBL/GenBank/DDBJ databases">
        <title>Draft genome sequence of Microvirga vignae strain BR3299, a novel nitrogen fixing bacteria isolated from Brazil semi-aired region.</title>
        <authorList>
            <person name="Zilli J.E."/>
            <person name="Passos S.R."/>
            <person name="Leite J."/>
            <person name="Baldani J.I."/>
            <person name="Xavier G.R."/>
            <person name="Rumjaneck N.G."/>
            <person name="Simoes-Araujo J.L."/>
        </authorList>
    </citation>
    <scope>NUCLEOTIDE SEQUENCE [LARGE SCALE GENOMIC DNA]</scope>
    <source>
        <strain evidence="2 3">BR3299</strain>
    </source>
</reference>
<gene>
    <name evidence="2" type="ORF">AA309_09105</name>
</gene>
<dbReference type="InterPro" id="IPR018640">
    <property type="entry name" value="DUF2063"/>
</dbReference>
<comment type="caution">
    <text evidence="2">The sequence shown here is derived from an EMBL/GenBank/DDBJ whole genome shotgun (WGS) entry which is preliminary data.</text>
</comment>
<name>A0A0H1RF28_9HYPH</name>